<reference evidence="2 3" key="1">
    <citation type="journal article" date="2016" name="Mol. Biol. Evol.">
        <title>Comparative Genomics of Early-Diverging Mushroom-Forming Fungi Provides Insights into the Origins of Lignocellulose Decay Capabilities.</title>
        <authorList>
            <person name="Nagy L.G."/>
            <person name="Riley R."/>
            <person name="Tritt A."/>
            <person name="Adam C."/>
            <person name="Daum C."/>
            <person name="Floudas D."/>
            <person name="Sun H."/>
            <person name="Yadav J.S."/>
            <person name="Pangilinan J."/>
            <person name="Larsson K.H."/>
            <person name="Matsuura K."/>
            <person name="Barry K."/>
            <person name="Labutti K."/>
            <person name="Kuo R."/>
            <person name="Ohm R.A."/>
            <person name="Bhattacharya S.S."/>
            <person name="Shirouzu T."/>
            <person name="Yoshinaga Y."/>
            <person name="Martin F.M."/>
            <person name="Grigoriev I.V."/>
            <person name="Hibbett D.S."/>
        </authorList>
    </citation>
    <scope>NUCLEOTIDE SEQUENCE [LARGE SCALE GENOMIC DNA]</scope>
    <source>
        <strain evidence="2 3">TUFC12733</strain>
    </source>
</reference>
<name>A0A167SDX9_CALVF</name>
<keyword evidence="2" id="KW-0223">Dioxygenase</keyword>
<protein>
    <submittedName>
        <fullName evidence="2">Glyoxalase/Bleomycin resistance protein/Dihydroxybiphenyl dioxygenase</fullName>
    </submittedName>
</protein>
<dbReference type="OrthoDB" id="10249419at2759"/>
<organism evidence="2 3">
    <name type="scientific">Calocera viscosa (strain TUFC12733)</name>
    <dbReference type="NCBI Taxonomy" id="1330018"/>
    <lineage>
        <taxon>Eukaryota</taxon>
        <taxon>Fungi</taxon>
        <taxon>Dikarya</taxon>
        <taxon>Basidiomycota</taxon>
        <taxon>Agaricomycotina</taxon>
        <taxon>Dacrymycetes</taxon>
        <taxon>Dacrymycetales</taxon>
        <taxon>Dacrymycetaceae</taxon>
        <taxon>Calocera</taxon>
    </lineage>
</organism>
<dbReference type="PANTHER" id="PTHR35006:SF2">
    <property type="entry name" value="GLYOXALASE FAMILY PROTEIN (AFU_ORTHOLOGUE AFUA_5G14830)"/>
    <property type="match status" value="1"/>
</dbReference>
<evidence type="ECO:0000313" key="3">
    <source>
        <dbReference type="Proteomes" id="UP000076738"/>
    </source>
</evidence>
<dbReference type="Proteomes" id="UP000076738">
    <property type="component" value="Unassembled WGS sequence"/>
</dbReference>
<gene>
    <name evidence="2" type="ORF">CALVIDRAFT_18452</name>
</gene>
<dbReference type="AlphaFoldDB" id="A0A167SDX9"/>
<dbReference type="Gene3D" id="3.10.180.10">
    <property type="entry name" value="2,3-Dihydroxybiphenyl 1,2-Dioxygenase, domain 1"/>
    <property type="match status" value="1"/>
</dbReference>
<dbReference type="PANTHER" id="PTHR35006">
    <property type="entry name" value="GLYOXALASE FAMILY PROTEIN (AFU_ORTHOLOGUE AFUA_5G14830)"/>
    <property type="match status" value="1"/>
</dbReference>
<dbReference type="EMBL" id="KV417266">
    <property type="protein sequence ID" value="KZP01829.1"/>
    <property type="molecule type" value="Genomic_DNA"/>
</dbReference>
<keyword evidence="2" id="KW-0560">Oxidoreductase</keyword>
<dbReference type="CDD" id="cd07262">
    <property type="entry name" value="VOC_like"/>
    <property type="match status" value="1"/>
</dbReference>
<feature type="domain" description="VOC" evidence="1">
    <location>
        <begin position="13"/>
        <end position="142"/>
    </location>
</feature>
<dbReference type="SUPFAM" id="SSF54593">
    <property type="entry name" value="Glyoxalase/Bleomycin resistance protein/Dihydroxybiphenyl dioxygenase"/>
    <property type="match status" value="1"/>
</dbReference>
<dbReference type="InterPro" id="IPR029068">
    <property type="entry name" value="Glyas_Bleomycin-R_OHBP_Dase"/>
</dbReference>
<dbReference type="Pfam" id="PF00903">
    <property type="entry name" value="Glyoxalase"/>
    <property type="match status" value="1"/>
</dbReference>
<dbReference type="STRING" id="1330018.A0A167SDX9"/>
<evidence type="ECO:0000313" key="2">
    <source>
        <dbReference type="EMBL" id="KZP01829.1"/>
    </source>
</evidence>
<dbReference type="PROSITE" id="PS51819">
    <property type="entry name" value="VOC"/>
    <property type="match status" value="1"/>
</dbReference>
<keyword evidence="3" id="KW-1185">Reference proteome</keyword>
<accession>A0A167SDX9</accession>
<sequence>MSNPTPQPKPRHAFAHISLTVRSLPAAEAFYTPTLSALGYELLFYHRDTGVMGYALGGEEVLTLYEVKGRVRGDEVVGRWPYGTHIAFHAESQEAVLRWYAAALAHGGTDDGQPGVRDYYGPGYYAAFASDPDGHRLEAVAHLPVDGLGRVDFARLK</sequence>
<dbReference type="InterPro" id="IPR037523">
    <property type="entry name" value="VOC_core"/>
</dbReference>
<dbReference type="GO" id="GO:0051213">
    <property type="term" value="F:dioxygenase activity"/>
    <property type="evidence" value="ECO:0007669"/>
    <property type="project" value="UniProtKB-KW"/>
</dbReference>
<evidence type="ECO:0000259" key="1">
    <source>
        <dbReference type="PROSITE" id="PS51819"/>
    </source>
</evidence>
<dbReference type="InterPro" id="IPR004360">
    <property type="entry name" value="Glyas_Fos-R_dOase_dom"/>
</dbReference>
<proteinExistence type="predicted"/>